<dbReference type="OrthoDB" id="6463704at2"/>
<keyword evidence="3 5" id="KW-0732">Signal</keyword>
<accession>A0A3R9FPN6</accession>
<evidence type="ECO:0000313" key="7">
    <source>
        <dbReference type="EMBL" id="RSE23861.1"/>
    </source>
</evidence>
<name>A0A3R9FPN6_9ENTR</name>
<evidence type="ECO:0000256" key="4">
    <source>
        <dbReference type="ARBA" id="ARBA00023263"/>
    </source>
</evidence>
<gene>
    <name evidence="7" type="ORF">EGT71_17115</name>
</gene>
<protein>
    <submittedName>
        <fullName evidence="7">Fimbrial protein</fullName>
    </submittedName>
</protein>
<comment type="caution">
    <text evidence="7">The sequence shown here is derived from an EMBL/GenBank/DDBJ whole genome shotgun (WGS) entry which is preliminary data.</text>
</comment>
<proteinExistence type="inferred from homology"/>
<evidence type="ECO:0000259" key="6">
    <source>
        <dbReference type="Pfam" id="PF00419"/>
    </source>
</evidence>
<feature type="signal peptide" evidence="5">
    <location>
        <begin position="1"/>
        <end position="24"/>
    </location>
</feature>
<dbReference type="Gene3D" id="2.60.40.1090">
    <property type="entry name" value="Fimbrial-type adhesion domain"/>
    <property type="match status" value="1"/>
</dbReference>
<dbReference type="InterPro" id="IPR050263">
    <property type="entry name" value="Bact_Fimbrial_Adh_Pro"/>
</dbReference>
<evidence type="ECO:0000313" key="8">
    <source>
        <dbReference type="Proteomes" id="UP000275331"/>
    </source>
</evidence>
<evidence type="ECO:0000256" key="1">
    <source>
        <dbReference type="ARBA" id="ARBA00004561"/>
    </source>
</evidence>
<dbReference type="SUPFAM" id="SSF49401">
    <property type="entry name" value="Bacterial adhesins"/>
    <property type="match status" value="1"/>
</dbReference>
<keyword evidence="4" id="KW-0281">Fimbrium</keyword>
<dbReference type="InterPro" id="IPR008966">
    <property type="entry name" value="Adhesion_dom_sf"/>
</dbReference>
<evidence type="ECO:0000256" key="2">
    <source>
        <dbReference type="ARBA" id="ARBA00006671"/>
    </source>
</evidence>
<dbReference type="GO" id="GO:0043709">
    <property type="term" value="P:cell adhesion involved in single-species biofilm formation"/>
    <property type="evidence" value="ECO:0007669"/>
    <property type="project" value="TreeGrafter"/>
</dbReference>
<organism evidence="7 8">
    <name type="scientific">Atlantibacter subterraneus</name>
    <dbReference type="NCBI Taxonomy" id="255519"/>
    <lineage>
        <taxon>Bacteria</taxon>
        <taxon>Pseudomonadati</taxon>
        <taxon>Pseudomonadota</taxon>
        <taxon>Gammaproteobacteria</taxon>
        <taxon>Enterobacterales</taxon>
        <taxon>Enterobacteriaceae</taxon>
        <taxon>Atlantibacter</taxon>
    </lineage>
</organism>
<feature type="domain" description="Fimbrial-type adhesion" evidence="6">
    <location>
        <begin position="35"/>
        <end position="180"/>
    </location>
</feature>
<dbReference type="AlphaFoldDB" id="A0A3R9FPN6"/>
<reference evidence="7 8" key="1">
    <citation type="submission" date="2018-10" db="EMBL/GenBank/DDBJ databases">
        <title>Transmission dynamics of multidrug resistant bacteria on intensive care unit surfaces.</title>
        <authorList>
            <person name="D'Souza A.W."/>
            <person name="Potter R.F."/>
            <person name="Wallace M."/>
            <person name="Shupe A."/>
            <person name="Patel S."/>
            <person name="Sun S."/>
            <person name="Gul D."/>
            <person name="Kwon J.H."/>
            <person name="Andleeb S."/>
            <person name="Burnham C.-A.D."/>
            <person name="Dantas G."/>
        </authorList>
    </citation>
    <scope>NUCLEOTIDE SEQUENCE [LARGE SCALE GENOMIC DNA]</scope>
    <source>
        <strain evidence="7 8">AS_373</strain>
    </source>
</reference>
<sequence>MNKCLLAMTVTALITGSAMMTASAATVTVNGGTVNFKGEVVNAACAVSAKSVDQTVTLSQVRTVRLATSGQLANQKESFTIDLEDCDTTVATSAAVIFNGQEDASAAGALANTAGAGSAGHVALQLFGPDGNKLAIGDTSSTVTLVDGSNVIPLSVDYIATDDAATPGNVAAVATFNMVYS</sequence>
<dbReference type="Pfam" id="PF00419">
    <property type="entry name" value="Fimbrial"/>
    <property type="match status" value="1"/>
</dbReference>
<dbReference type="PANTHER" id="PTHR33420:SF3">
    <property type="entry name" value="FIMBRIAL SUBUNIT ELFA"/>
    <property type="match status" value="1"/>
</dbReference>
<evidence type="ECO:0000256" key="5">
    <source>
        <dbReference type="SAM" id="SignalP"/>
    </source>
</evidence>
<dbReference type="PANTHER" id="PTHR33420">
    <property type="entry name" value="FIMBRIAL SUBUNIT ELFA-RELATED"/>
    <property type="match status" value="1"/>
</dbReference>
<dbReference type="InterPro" id="IPR000259">
    <property type="entry name" value="Adhesion_dom_fimbrial"/>
</dbReference>
<evidence type="ECO:0000256" key="3">
    <source>
        <dbReference type="ARBA" id="ARBA00022729"/>
    </source>
</evidence>
<dbReference type="GO" id="GO:0009289">
    <property type="term" value="C:pilus"/>
    <property type="evidence" value="ECO:0007669"/>
    <property type="project" value="UniProtKB-SubCell"/>
</dbReference>
<dbReference type="RefSeq" id="WP_125294428.1">
    <property type="nucleotide sequence ID" value="NZ_DAMAJB010000008.1"/>
</dbReference>
<feature type="chain" id="PRO_5018557920" evidence="5">
    <location>
        <begin position="25"/>
        <end position="181"/>
    </location>
</feature>
<comment type="subcellular location">
    <subcellularLocation>
        <location evidence="1">Fimbrium</location>
    </subcellularLocation>
</comment>
<dbReference type="InterPro" id="IPR036937">
    <property type="entry name" value="Adhesion_dom_fimbrial_sf"/>
</dbReference>
<comment type="similarity">
    <text evidence="2">Belongs to the fimbrial protein family.</text>
</comment>
<dbReference type="EMBL" id="RHXB01000012">
    <property type="protein sequence ID" value="RSE23861.1"/>
    <property type="molecule type" value="Genomic_DNA"/>
</dbReference>
<dbReference type="Proteomes" id="UP000275331">
    <property type="component" value="Unassembled WGS sequence"/>
</dbReference>